<accession>A0AA41WSN1</accession>
<comment type="caution">
    <text evidence="1">The sequence shown here is derived from an EMBL/GenBank/DDBJ whole genome shotgun (WGS) entry which is preliminary data.</text>
</comment>
<gene>
    <name evidence="1" type="ORF">NKG59_15575</name>
</gene>
<keyword evidence="2" id="KW-1185">Reference proteome</keyword>
<dbReference type="InterPro" id="IPR036390">
    <property type="entry name" value="WH_DNA-bd_sf"/>
</dbReference>
<organism evidence="1 2">
    <name type="scientific">Ralstonia chuxiongensis</name>
    <dbReference type="NCBI Taxonomy" id="2957504"/>
    <lineage>
        <taxon>Bacteria</taxon>
        <taxon>Pseudomonadati</taxon>
        <taxon>Pseudomonadota</taxon>
        <taxon>Betaproteobacteria</taxon>
        <taxon>Burkholderiales</taxon>
        <taxon>Burkholderiaceae</taxon>
        <taxon>Ralstonia</taxon>
    </lineage>
</organism>
<evidence type="ECO:0000313" key="2">
    <source>
        <dbReference type="Proteomes" id="UP001162793"/>
    </source>
</evidence>
<dbReference type="AlphaFoldDB" id="A0AA41WSN1"/>
<protein>
    <submittedName>
        <fullName evidence="1">Helix-turn-helix domain-containing protein</fullName>
    </submittedName>
</protein>
<dbReference type="RefSeq" id="WP_253538478.1">
    <property type="nucleotide sequence ID" value="NZ_JAMYWC010000004.1"/>
</dbReference>
<sequence>MTVSEASVKAVYEHVKDMGEAKFGCDEIAQAMGRSRENVRETLSALAKRGLIEKLQKPQRKFCGNSLLYRRTNLLYIAPDDKADRYDFRELYAAWKIRAAQTWTGISRTHECLDEPRGFGEFADGTCL</sequence>
<dbReference type="Proteomes" id="UP001162793">
    <property type="component" value="Unassembled WGS sequence"/>
</dbReference>
<dbReference type="EMBL" id="JAMYWC010000004">
    <property type="protein sequence ID" value="MCP1173781.1"/>
    <property type="molecule type" value="Genomic_DNA"/>
</dbReference>
<evidence type="ECO:0000313" key="1">
    <source>
        <dbReference type="EMBL" id="MCP1173781.1"/>
    </source>
</evidence>
<proteinExistence type="predicted"/>
<dbReference type="SUPFAM" id="SSF46785">
    <property type="entry name" value="Winged helix' DNA-binding domain"/>
    <property type="match status" value="1"/>
</dbReference>
<name>A0AA41WSN1_9RALS</name>
<reference evidence="2" key="1">
    <citation type="journal article" date="2023" name="Front. Microbiol.">
        <title>Ralstonia chuxiongensis sp. nov., Ralstonia mojiangensis sp. nov., and Ralstonia soli sp. nov., isolated from tobacco fields, are three novel species in the family Burkholderiaceae.</title>
        <authorList>
            <person name="Lu C.H."/>
            <person name="Zhang Y.Y."/>
            <person name="Jiang N."/>
            <person name="Chen W."/>
            <person name="Shao X."/>
            <person name="Zhao Z.M."/>
            <person name="Lu W.L."/>
            <person name="Hu X."/>
            <person name="Xi Y.X."/>
            <person name="Zou S.Y."/>
            <person name="Wei Q.J."/>
            <person name="Lin Z.L."/>
            <person name="Gong L."/>
            <person name="Gai X.T."/>
            <person name="Zhang L.Q."/>
            <person name="Li J.Y."/>
            <person name="Jin Y."/>
            <person name="Xia Z.Y."/>
        </authorList>
    </citation>
    <scope>NUCLEOTIDE SEQUENCE [LARGE SCALE GENOMIC DNA]</scope>
    <source>
        <strain evidence="2">21YRMH01-3</strain>
    </source>
</reference>